<sequence length="374" mass="41701">MSPACLFRRVSCRIVYGTGVVVTARIHPHEPHSVPMPESPPPRPDPARIADRLPFLLRRSLVLRGVRAFFDARGYMEVETPYAVPTPGEEVHLKVFATERAGVDGARQKLWLHTSPEFAMKRIVAATGLPVYQVARVWRNAEGSRLHAHEFTMLEWYRPGATLDVLMDETEALLRAVLPPAVRAGGDDISIAAPFERLRVADAFHRYVGVDILANEGDAAALARAAGCDLRRGETWEDLFFRLMMARIEPHIGRTRPTFLTHWPASQAALARRDPADPRVALRFELYAAGIELANAFEELTDSTEQRQRFEADRTRRLALYPDESGLDWPMDEAFLSALDTLPPCAGIALGFDRLVMLAAGTGRISDVQWMGEG</sequence>
<dbReference type="Gene3D" id="3.30.930.10">
    <property type="entry name" value="Bira Bifunctional Protein, Domain 2"/>
    <property type="match status" value="1"/>
</dbReference>
<dbReference type="PRINTS" id="PR00982">
    <property type="entry name" value="TRNASYNTHLYS"/>
</dbReference>
<dbReference type="NCBIfam" id="NF006828">
    <property type="entry name" value="PRK09350.1"/>
    <property type="match status" value="1"/>
</dbReference>
<dbReference type="InterPro" id="IPR018149">
    <property type="entry name" value="Lys-tRNA-synth_II_C"/>
</dbReference>
<evidence type="ECO:0000256" key="2">
    <source>
        <dbReference type="ARBA" id="ARBA00022741"/>
    </source>
</evidence>
<keyword evidence="6" id="KW-1185">Reference proteome</keyword>
<dbReference type="GO" id="GO:0005829">
    <property type="term" value="C:cytosol"/>
    <property type="evidence" value="ECO:0007669"/>
    <property type="project" value="TreeGrafter"/>
</dbReference>
<dbReference type="EMBL" id="LHUQ01000012">
    <property type="protein sequence ID" value="KON64262.1"/>
    <property type="molecule type" value="Genomic_DNA"/>
</dbReference>
<keyword evidence="3" id="KW-0067">ATP-binding</keyword>
<keyword evidence="5" id="KW-0648">Protein biosynthesis</keyword>
<dbReference type="Proteomes" id="UP000037566">
    <property type="component" value="Unassembled WGS sequence"/>
</dbReference>
<dbReference type="GO" id="GO:0004824">
    <property type="term" value="F:lysine-tRNA ligase activity"/>
    <property type="evidence" value="ECO:0007669"/>
    <property type="project" value="InterPro"/>
</dbReference>
<dbReference type="SUPFAM" id="SSF55681">
    <property type="entry name" value="Class II aaRS and biotin synthetases"/>
    <property type="match status" value="1"/>
</dbReference>
<dbReference type="PATRIC" id="fig|33995.3.peg.2406"/>
<dbReference type="InterPro" id="IPR045864">
    <property type="entry name" value="aa-tRNA-synth_II/BPL/LPL"/>
</dbReference>
<dbReference type="InterPro" id="IPR004364">
    <property type="entry name" value="Aa-tRNA-synt_II"/>
</dbReference>
<gene>
    <name evidence="5" type="primary">epmA</name>
    <name evidence="5" type="ORF">KOEU_21600</name>
</gene>
<dbReference type="PANTHER" id="PTHR42918">
    <property type="entry name" value="LYSYL-TRNA SYNTHETASE"/>
    <property type="match status" value="1"/>
</dbReference>
<keyword evidence="1 5" id="KW-0436">Ligase</keyword>
<accession>A0A0M0EG64</accession>
<dbReference type="GO" id="GO:0000049">
    <property type="term" value="F:tRNA binding"/>
    <property type="evidence" value="ECO:0007669"/>
    <property type="project" value="TreeGrafter"/>
</dbReference>
<evidence type="ECO:0000313" key="6">
    <source>
        <dbReference type="Proteomes" id="UP000037566"/>
    </source>
</evidence>
<comment type="caution">
    <text evidence="5">The sequence shown here is derived from an EMBL/GenBank/DDBJ whole genome shotgun (WGS) entry which is preliminary data.</text>
</comment>
<dbReference type="EC" id="6.3.1.-" evidence="5"/>
<evidence type="ECO:0000256" key="3">
    <source>
        <dbReference type="ARBA" id="ARBA00022840"/>
    </source>
</evidence>
<dbReference type="NCBIfam" id="TIGR00462">
    <property type="entry name" value="genX"/>
    <property type="match status" value="1"/>
</dbReference>
<organism evidence="5 6">
    <name type="scientific">Komagataeibacter europaeus</name>
    <name type="common">Gluconacetobacter europaeus</name>
    <dbReference type="NCBI Taxonomy" id="33995"/>
    <lineage>
        <taxon>Bacteria</taxon>
        <taxon>Pseudomonadati</taxon>
        <taxon>Pseudomonadota</taxon>
        <taxon>Alphaproteobacteria</taxon>
        <taxon>Acetobacterales</taxon>
        <taxon>Acetobacteraceae</taxon>
        <taxon>Komagataeibacter</taxon>
    </lineage>
</organism>
<dbReference type="Pfam" id="PF00152">
    <property type="entry name" value="tRNA-synt_2"/>
    <property type="match status" value="1"/>
</dbReference>
<protein>
    <submittedName>
        <fullName evidence="5">Elongation factor P--(R)-beta-lysine ligase</fullName>
        <ecNumber evidence="5">6.3.1.-</ecNumber>
    </submittedName>
</protein>
<dbReference type="GO" id="GO:0005524">
    <property type="term" value="F:ATP binding"/>
    <property type="evidence" value="ECO:0007669"/>
    <property type="project" value="UniProtKB-KW"/>
</dbReference>
<dbReference type="AlphaFoldDB" id="A0A0M0EG64"/>
<keyword evidence="5" id="KW-0251">Elongation factor</keyword>
<proteinExistence type="predicted"/>
<feature type="domain" description="Aminoacyl-transfer RNA synthetases class-II family profile" evidence="4">
    <location>
        <begin position="59"/>
        <end position="374"/>
    </location>
</feature>
<evidence type="ECO:0000313" key="5">
    <source>
        <dbReference type="EMBL" id="KON64262.1"/>
    </source>
</evidence>
<evidence type="ECO:0000259" key="4">
    <source>
        <dbReference type="PROSITE" id="PS50862"/>
    </source>
</evidence>
<name>A0A0M0EG64_KOMEU</name>
<dbReference type="InterPro" id="IPR006195">
    <property type="entry name" value="aa-tRNA-synth_II"/>
</dbReference>
<dbReference type="GO" id="GO:0003746">
    <property type="term" value="F:translation elongation factor activity"/>
    <property type="evidence" value="ECO:0007669"/>
    <property type="project" value="UniProtKB-KW"/>
</dbReference>
<reference evidence="5" key="1">
    <citation type="submission" date="2015-08" db="EMBL/GenBank/DDBJ databases">
        <title>Draft genome sequence of Komagataeibacter europaeus CECT 8546 a cellulose producer strain from vinegar produced by the traditional method.</title>
        <authorList>
            <person name="Poehlein A."/>
            <person name="Valera M.J."/>
            <person name="Haack F.S."/>
            <person name="Mas A."/>
            <person name="Daniel R."/>
            <person name="Streit W.R."/>
            <person name="Mateo E."/>
        </authorList>
    </citation>
    <scope>NUCLEOTIDE SEQUENCE [LARGE SCALE GENOMIC DNA]</scope>
    <source>
        <strain evidence="5">CECT 8546</strain>
    </source>
</reference>
<keyword evidence="2" id="KW-0547">Nucleotide-binding</keyword>
<dbReference type="InterPro" id="IPR004525">
    <property type="entry name" value="EpmA"/>
</dbReference>
<dbReference type="GO" id="GO:0006430">
    <property type="term" value="P:lysyl-tRNA aminoacylation"/>
    <property type="evidence" value="ECO:0007669"/>
    <property type="project" value="InterPro"/>
</dbReference>
<evidence type="ECO:0000256" key="1">
    <source>
        <dbReference type="ARBA" id="ARBA00022598"/>
    </source>
</evidence>
<dbReference type="STRING" id="33995.KOEU_21600"/>
<dbReference type="PROSITE" id="PS50862">
    <property type="entry name" value="AA_TRNA_LIGASE_II"/>
    <property type="match status" value="1"/>
</dbReference>
<dbReference type="PANTHER" id="PTHR42918:SF6">
    <property type="entry name" value="ELONGATION FACTOR P--(R)-BETA-LYSINE LIGASE"/>
    <property type="match status" value="1"/>
</dbReference>